<dbReference type="OrthoDB" id="513552at2"/>
<evidence type="ECO:0000256" key="1">
    <source>
        <dbReference type="SAM" id="Phobius"/>
    </source>
</evidence>
<organism evidence="2 3">
    <name type="scientific">Chromatocurvus halotolerans</name>
    <dbReference type="NCBI Taxonomy" id="1132028"/>
    <lineage>
        <taxon>Bacteria</taxon>
        <taxon>Pseudomonadati</taxon>
        <taxon>Pseudomonadota</taxon>
        <taxon>Gammaproteobacteria</taxon>
        <taxon>Cellvibrionales</taxon>
        <taxon>Halieaceae</taxon>
        <taxon>Chromatocurvus</taxon>
    </lineage>
</organism>
<proteinExistence type="predicted"/>
<dbReference type="AlphaFoldDB" id="A0A4R2KZW6"/>
<keyword evidence="1" id="KW-0812">Transmembrane</keyword>
<dbReference type="RefSeq" id="WP_117316633.1">
    <property type="nucleotide sequence ID" value="NZ_QQSW01000006.1"/>
</dbReference>
<dbReference type="PANTHER" id="PTHR35519:SF2">
    <property type="entry name" value="PH DOMAIN PROTEIN"/>
    <property type="match status" value="1"/>
</dbReference>
<evidence type="ECO:0000313" key="3">
    <source>
        <dbReference type="Proteomes" id="UP000294980"/>
    </source>
</evidence>
<dbReference type="PANTHER" id="PTHR35519">
    <property type="entry name" value="MEMBRANE PROTEINS"/>
    <property type="match status" value="1"/>
</dbReference>
<accession>A0A4R2KZW6</accession>
<reference evidence="2 3" key="1">
    <citation type="submission" date="2019-03" db="EMBL/GenBank/DDBJ databases">
        <title>Genomic Encyclopedia of Type Strains, Phase IV (KMG-IV): sequencing the most valuable type-strain genomes for metagenomic binning, comparative biology and taxonomic classification.</title>
        <authorList>
            <person name="Goeker M."/>
        </authorList>
    </citation>
    <scope>NUCLEOTIDE SEQUENCE [LARGE SCALE GENOMIC DNA]</scope>
    <source>
        <strain evidence="2 3">DSM 23344</strain>
    </source>
</reference>
<sequence>MPTDNLNDAAVRSQLMKLQKLSDLMDRAFVIPGTNIRYGLDPILGLIPGVGDTLTLAVSLYIYSSAKRAGVPWRKRVQMLWNVFVDWLIGLIPVLGDLFDVSFKANSRNMRIIMDYANRGPDAQT</sequence>
<feature type="transmembrane region" description="Helical" evidence="1">
    <location>
        <begin position="84"/>
        <end position="103"/>
    </location>
</feature>
<protein>
    <submittedName>
        <fullName evidence="2">Uncharacterized protein DUF4112</fullName>
    </submittedName>
</protein>
<dbReference type="Pfam" id="PF13430">
    <property type="entry name" value="DUF4112"/>
    <property type="match status" value="1"/>
</dbReference>
<comment type="caution">
    <text evidence="2">The sequence shown here is derived from an EMBL/GenBank/DDBJ whole genome shotgun (WGS) entry which is preliminary data.</text>
</comment>
<name>A0A4R2KZW6_9GAMM</name>
<feature type="transmembrane region" description="Helical" evidence="1">
    <location>
        <begin position="43"/>
        <end position="64"/>
    </location>
</feature>
<keyword evidence="1" id="KW-0472">Membrane</keyword>
<keyword evidence="3" id="KW-1185">Reference proteome</keyword>
<evidence type="ECO:0000313" key="2">
    <source>
        <dbReference type="EMBL" id="TCO78477.1"/>
    </source>
</evidence>
<gene>
    <name evidence="2" type="ORF">EV688_101294</name>
</gene>
<dbReference type="InterPro" id="IPR025187">
    <property type="entry name" value="DUF4112"/>
</dbReference>
<dbReference type="EMBL" id="SLWX01000001">
    <property type="protein sequence ID" value="TCO78477.1"/>
    <property type="molecule type" value="Genomic_DNA"/>
</dbReference>
<dbReference type="Proteomes" id="UP000294980">
    <property type="component" value="Unassembled WGS sequence"/>
</dbReference>
<keyword evidence="1" id="KW-1133">Transmembrane helix</keyword>